<dbReference type="Proteomes" id="UP000887565">
    <property type="component" value="Unplaced"/>
</dbReference>
<dbReference type="PANTHER" id="PTHR46339">
    <property type="entry name" value="PROTEIN CBG15282-RELATED"/>
    <property type="match status" value="1"/>
</dbReference>
<organism evidence="2 3">
    <name type="scientific">Romanomermis culicivorax</name>
    <name type="common">Nematode worm</name>
    <dbReference type="NCBI Taxonomy" id="13658"/>
    <lineage>
        <taxon>Eukaryota</taxon>
        <taxon>Metazoa</taxon>
        <taxon>Ecdysozoa</taxon>
        <taxon>Nematoda</taxon>
        <taxon>Enoplea</taxon>
        <taxon>Dorylaimia</taxon>
        <taxon>Mermithida</taxon>
        <taxon>Mermithoidea</taxon>
        <taxon>Mermithidae</taxon>
        <taxon>Romanomermis</taxon>
    </lineage>
</organism>
<dbReference type="PROSITE" id="PS00280">
    <property type="entry name" value="BPTI_KUNITZ_1"/>
    <property type="match status" value="1"/>
</dbReference>
<dbReference type="Pfam" id="PF14625">
    <property type="entry name" value="Lustrin_cystein"/>
    <property type="match status" value="3"/>
</dbReference>
<dbReference type="InterPro" id="IPR053014">
    <property type="entry name" value="Cuticle_assoc_divergent"/>
</dbReference>
<protein>
    <submittedName>
        <fullName evidence="3">BPTI/Kunitz inhibitor domain-containing protein</fullName>
    </submittedName>
</protein>
<dbReference type="InterPro" id="IPR020901">
    <property type="entry name" value="Prtase_inh_Kunz-CS"/>
</dbReference>
<accession>A0A915I4J1</accession>
<dbReference type="SMART" id="SM00131">
    <property type="entry name" value="KU"/>
    <property type="match status" value="1"/>
</dbReference>
<name>A0A915I4J1_ROMCU</name>
<evidence type="ECO:0000313" key="3">
    <source>
        <dbReference type="WBParaSite" id="nRc.2.0.1.t09048-RA"/>
    </source>
</evidence>
<evidence type="ECO:0000313" key="2">
    <source>
        <dbReference type="Proteomes" id="UP000887565"/>
    </source>
</evidence>
<dbReference type="AlphaFoldDB" id="A0A915I4J1"/>
<dbReference type="SUPFAM" id="SSF57362">
    <property type="entry name" value="BPTI-like"/>
    <property type="match status" value="1"/>
</dbReference>
<feature type="domain" description="BPTI/Kunitz inhibitor" evidence="1">
    <location>
        <begin position="104"/>
        <end position="163"/>
    </location>
</feature>
<dbReference type="PROSITE" id="PS50279">
    <property type="entry name" value="BPTI_KUNITZ_2"/>
    <property type="match status" value="1"/>
</dbReference>
<evidence type="ECO:0000259" key="1">
    <source>
        <dbReference type="PROSITE" id="PS50279"/>
    </source>
</evidence>
<sequence length="317" mass="35599">MKISYNSSIMHHPDGDVCSDGRAAYIINESPIVCAIGHYGSKGACPKGCPPGYGALKRVETCSPIPDSCPEGYFCSYDTMNESYTCCGKPNNGTIPQEERELVCHMQHDEGETCERRRNTKKVLPSRKWYFDKTSGVCKSFRYNGCNGNQNNFESKRDCSTYCIDGQDSTFSKDSEPKGFCPNGFRVQLNDRTRRAKICRLGAKETGCDDGYYCTYSLAANNYFCCHRSEEELIQRQTSTTPTEDSNGCPVGEAYLYPRTQTPLLCDPVTSECPRGYTCMPSLSVEHYQCCSQPQIPDFLFANNDYILKQLRSISLH</sequence>
<dbReference type="Pfam" id="PF00014">
    <property type="entry name" value="Kunitz_BPTI"/>
    <property type="match status" value="1"/>
</dbReference>
<proteinExistence type="predicted"/>
<dbReference type="PRINTS" id="PR00759">
    <property type="entry name" value="BASICPTASE"/>
</dbReference>
<dbReference type="WBParaSite" id="nRc.2.0.1.t09048-RA">
    <property type="protein sequence ID" value="nRc.2.0.1.t09048-RA"/>
    <property type="gene ID" value="nRc.2.0.1.g09048"/>
</dbReference>
<dbReference type="Gene3D" id="4.10.410.10">
    <property type="entry name" value="Pancreatic trypsin inhibitor Kunitz domain"/>
    <property type="match status" value="1"/>
</dbReference>
<dbReference type="InterPro" id="IPR036880">
    <property type="entry name" value="Kunitz_BPTI_sf"/>
</dbReference>
<dbReference type="InterPro" id="IPR002223">
    <property type="entry name" value="Kunitz_BPTI"/>
</dbReference>
<dbReference type="CDD" id="cd00109">
    <property type="entry name" value="Kunitz-type"/>
    <property type="match status" value="1"/>
</dbReference>
<reference evidence="3" key="1">
    <citation type="submission" date="2022-11" db="UniProtKB">
        <authorList>
            <consortium name="WormBaseParasite"/>
        </authorList>
    </citation>
    <scope>IDENTIFICATION</scope>
</reference>
<dbReference type="InterPro" id="IPR028150">
    <property type="entry name" value="Lustrin_cystein"/>
</dbReference>
<dbReference type="InterPro" id="IPR006150">
    <property type="entry name" value="Cys_repeat_1"/>
</dbReference>
<keyword evidence="2" id="KW-1185">Reference proteome</keyword>
<dbReference type="GO" id="GO:0004867">
    <property type="term" value="F:serine-type endopeptidase inhibitor activity"/>
    <property type="evidence" value="ECO:0007669"/>
    <property type="project" value="InterPro"/>
</dbReference>
<dbReference type="SMART" id="SM00289">
    <property type="entry name" value="WR1"/>
    <property type="match status" value="3"/>
</dbReference>